<dbReference type="SUPFAM" id="SSF54368">
    <property type="entry name" value="Glutamine synthetase, N-terminal domain"/>
    <property type="match status" value="1"/>
</dbReference>
<dbReference type="GO" id="GO:0006542">
    <property type="term" value="P:glutamine biosynthetic process"/>
    <property type="evidence" value="ECO:0007669"/>
    <property type="project" value="InterPro"/>
</dbReference>
<dbReference type="GO" id="GO:0004356">
    <property type="term" value="F:glutamine synthetase activity"/>
    <property type="evidence" value="ECO:0007669"/>
    <property type="project" value="UniProtKB-EC"/>
</dbReference>
<evidence type="ECO:0000259" key="7">
    <source>
        <dbReference type="SMART" id="SM01230"/>
    </source>
</evidence>
<dbReference type="InterPro" id="IPR036651">
    <property type="entry name" value="Gln_synt_N_sf"/>
</dbReference>
<protein>
    <recommendedName>
        <fullName evidence="2">glutamine synthetase</fullName>
        <ecNumber evidence="2">6.3.1.2</ecNumber>
    </recommendedName>
</protein>
<evidence type="ECO:0000256" key="5">
    <source>
        <dbReference type="ARBA" id="ARBA00022741"/>
    </source>
</evidence>
<dbReference type="Gene3D" id="3.10.20.70">
    <property type="entry name" value="Glutamine synthetase, N-terminal domain"/>
    <property type="match status" value="1"/>
</dbReference>
<organism evidence="8">
    <name type="scientific">viral metagenome</name>
    <dbReference type="NCBI Taxonomy" id="1070528"/>
    <lineage>
        <taxon>unclassified sequences</taxon>
        <taxon>metagenomes</taxon>
        <taxon>organismal metagenomes</taxon>
    </lineage>
</organism>
<dbReference type="InterPro" id="IPR050292">
    <property type="entry name" value="Glutamine_Synthetase"/>
</dbReference>
<dbReference type="Gene3D" id="3.30.590.10">
    <property type="entry name" value="Glutamine synthetase/guanido kinase, catalytic domain"/>
    <property type="match status" value="1"/>
</dbReference>
<evidence type="ECO:0000256" key="1">
    <source>
        <dbReference type="ARBA" id="ARBA00004496"/>
    </source>
</evidence>
<dbReference type="PANTHER" id="PTHR20852:SF93">
    <property type="entry name" value="GLUTAMINE SYNTHETASE CYTOSOLIC ISOZYME 1-1"/>
    <property type="match status" value="1"/>
</dbReference>
<reference evidence="8" key="1">
    <citation type="journal article" date="2020" name="Nature">
        <title>Giant virus diversity and host interactions through global metagenomics.</title>
        <authorList>
            <person name="Schulz F."/>
            <person name="Roux S."/>
            <person name="Paez-Espino D."/>
            <person name="Jungbluth S."/>
            <person name="Walsh D.A."/>
            <person name="Denef V.J."/>
            <person name="McMahon K.D."/>
            <person name="Konstantinidis K.T."/>
            <person name="Eloe-Fadrosh E.A."/>
            <person name="Kyrpides N.C."/>
            <person name="Woyke T."/>
        </authorList>
    </citation>
    <scope>NUCLEOTIDE SEQUENCE</scope>
    <source>
        <strain evidence="8">GVMAG-M-3300001351-8</strain>
    </source>
</reference>
<dbReference type="SMART" id="SM01230">
    <property type="entry name" value="Gln-synt_C"/>
    <property type="match status" value="1"/>
</dbReference>
<dbReference type="GO" id="GO:0005737">
    <property type="term" value="C:cytoplasm"/>
    <property type="evidence" value="ECO:0007669"/>
    <property type="project" value="UniProtKB-SubCell"/>
</dbReference>
<comment type="subcellular location">
    <subcellularLocation>
        <location evidence="1">Cytoplasm</location>
    </subcellularLocation>
</comment>
<keyword evidence="6" id="KW-0067">ATP-binding</keyword>
<evidence type="ECO:0000256" key="6">
    <source>
        <dbReference type="ARBA" id="ARBA00022840"/>
    </source>
</evidence>
<name>A0A6C0EKA9_9ZZZZ</name>
<dbReference type="EC" id="6.3.1.2" evidence="2"/>
<dbReference type="EMBL" id="MN738870">
    <property type="protein sequence ID" value="QHT29162.1"/>
    <property type="molecule type" value="Genomic_DNA"/>
</dbReference>
<sequence length="324" mass="37351">MIVIAEYLWINHHDEICSKSKIININIDTKDKEPVNEAELIRALLNITFYPNWSYEKDSEEIVLHPTTICIDPFKKAPHVLILCDTWTNAGKPTEFNLRYKTNLLFRENIDLKSLITIKQDFYIIDPDVPLNDSEINKDTCYLTGYNNCVGRNIVDKIIHFIIDSRIPCYSFNANSLKGSWNISIGPCEGIICADYIIILRYILNRVGEMFKTCIKYEPVPVKTLKKMLNCSTNFCIEFDKDVAKDDQEKKLKSYIENLKNTHNEDIKVFSTPNKSNSELTYSQNAVKLLSDPFIKDILYLSDSRPPANVNPYAVLEYILNAVV</sequence>
<dbReference type="InterPro" id="IPR008146">
    <property type="entry name" value="Gln_synth_cat_dom"/>
</dbReference>
<dbReference type="PANTHER" id="PTHR20852">
    <property type="entry name" value="GLUTAMINE SYNTHETASE"/>
    <property type="match status" value="1"/>
</dbReference>
<evidence type="ECO:0000313" key="8">
    <source>
        <dbReference type="EMBL" id="QHT29162.1"/>
    </source>
</evidence>
<evidence type="ECO:0000256" key="2">
    <source>
        <dbReference type="ARBA" id="ARBA00012937"/>
    </source>
</evidence>
<dbReference type="SUPFAM" id="SSF55931">
    <property type="entry name" value="Glutamine synthetase/guanido kinase"/>
    <property type="match status" value="1"/>
</dbReference>
<evidence type="ECO:0000256" key="3">
    <source>
        <dbReference type="ARBA" id="ARBA00022490"/>
    </source>
</evidence>
<evidence type="ECO:0000256" key="4">
    <source>
        <dbReference type="ARBA" id="ARBA00022598"/>
    </source>
</evidence>
<dbReference type="GO" id="GO:0005524">
    <property type="term" value="F:ATP binding"/>
    <property type="evidence" value="ECO:0007669"/>
    <property type="project" value="UniProtKB-KW"/>
</dbReference>
<accession>A0A6C0EKA9</accession>
<keyword evidence="4" id="KW-0436">Ligase</keyword>
<dbReference type="AlphaFoldDB" id="A0A6C0EKA9"/>
<keyword evidence="3" id="KW-0963">Cytoplasm</keyword>
<feature type="domain" description="GS catalytic" evidence="7">
    <location>
        <begin position="95"/>
        <end position="323"/>
    </location>
</feature>
<dbReference type="InterPro" id="IPR014746">
    <property type="entry name" value="Gln_synth/guanido_kin_cat_dom"/>
</dbReference>
<keyword evidence="5" id="KW-0547">Nucleotide-binding</keyword>
<proteinExistence type="predicted"/>